<name>A0A2H0YP19_9BACT</name>
<dbReference type="Pfam" id="PF20803">
    <property type="entry name" value="PaaX_M"/>
    <property type="match status" value="1"/>
</dbReference>
<comment type="caution">
    <text evidence="3">The sequence shown here is derived from an EMBL/GenBank/DDBJ whole genome shotgun (WGS) entry which is preliminary data.</text>
</comment>
<feature type="transmembrane region" description="Helical" evidence="1">
    <location>
        <begin position="21"/>
        <end position="40"/>
    </location>
</feature>
<gene>
    <name evidence="3" type="ORF">COT33_01745</name>
</gene>
<dbReference type="SUPFAM" id="SSF143430">
    <property type="entry name" value="TTP0101/SSO1404-like"/>
    <property type="match status" value="1"/>
</dbReference>
<keyword evidence="1" id="KW-0812">Transmembrane</keyword>
<reference evidence="4" key="1">
    <citation type="submission" date="2017-09" db="EMBL/GenBank/DDBJ databases">
        <title>Depth-based differentiation of microbial function through sediment-hosted aquifers and enrichment of novel symbionts in the deep terrestrial subsurface.</title>
        <authorList>
            <person name="Probst A.J."/>
            <person name="Ladd B."/>
            <person name="Jarett J.K."/>
            <person name="Geller-Mcgrath D.E."/>
            <person name="Sieber C.M.K."/>
            <person name="Emerson J.B."/>
            <person name="Anantharaman K."/>
            <person name="Thomas B.C."/>
            <person name="Malmstrom R."/>
            <person name="Stieglmeier M."/>
            <person name="Klingl A."/>
            <person name="Woyke T."/>
            <person name="Ryan C.M."/>
            <person name="Banfield J.F."/>
        </authorList>
    </citation>
    <scope>NUCLEOTIDE SEQUENCE [LARGE SCALE GENOMIC DNA]</scope>
</reference>
<evidence type="ECO:0000313" key="3">
    <source>
        <dbReference type="EMBL" id="PIS39492.1"/>
    </source>
</evidence>
<keyword evidence="1" id="KW-1133">Transmembrane helix</keyword>
<dbReference type="InterPro" id="IPR048846">
    <property type="entry name" value="PaaX-like_central"/>
</dbReference>
<dbReference type="EMBL" id="PEYD01000033">
    <property type="protein sequence ID" value="PIS39492.1"/>
    <property type="molecule type" value="Genomic_DNA"/>
</dbReference>
<accession>A0A2H0YP19</accession>
<dbReference type="Gene3D" id="3.30.70.2650">
    <property type="match status" value="1"/>
</dbReference>
<dbReference type="AlphaFoldDB" id="A0A2H0YP19"/>
<proteinExistence type="predicted"/>
<organism evidence="3 4">
    <name type="scientific">Candidatus Nealsonbacteria bacterium CG08_land_8_20_14_0_20_38_20</name>
    <dbReference type="NCBI Taxonomy" id="1974705"/>
    <lineage>
        <taxon>Bacteria</taxon>
        <taxon>Candidatus Nealsoniibacteriota</taxon>
    </lineage>
</organism>
<sequence length="193" mass="22735">MGIGKYKYYFKKPKSEIVKDILGYLLLSGAIFVAASSPYFSIRLLKNIKNWEKYPRKRVSSAFYTLKKQGCIKIENRRGQIYISLTEKGKKKAGWLQIDALKIKKPKKWDGKWRLVMFDISQLKKFYREAFRGKLKELGFYPFQKSVWINPFDCRDEVELLKEFLGLTNKEVKLIVAEDIGEIDNLKKIFKLS</sequence>
<keyword evidence="1" id="KW-0472">Membrane</keyword>
<protein>
    <recommendedName>
        <fullName evidence="2">Transcriptional repressor PaaX-like central Cas2-like domain-containing protein</fullName>
    </recommendedName>
</protein>
<feature type="domain" description="Transcriptional repressor PaaX-like central Cas2-like" evidence="2">
    <location>
        <begin position="107"/>
        <end position="185"/>
    </location>
</feature>
<evidence type="ECO:0000313" key="4">
    <source>
        <dbReference type="Proteomes" id="UP000230088"/>
    </source>
</evidence>
<evidence type="ECO:0000259" key="2">
    <source>
        <dbReference type="Pfam" id="PF20803"/>
    </source>
</evidence>
<dbReference type="GO" id="GO:0006351">
    <property type="term" value="P:DNA-templated transcription"/>
    <property type="evidence" value="ECO:0007669"/>
    <property type="project" value="TreeGrafter"/>
</dbReference>
<dbReference type="Proteomes" id="UP000230088">
    <property type="component" value="Unassembled WGS sequence"/>
</dbReference>
<evidence type="ECO:0000256" key="1">
    <source>
        <dbReference type="SAM" id="Phobius"/>
    </source>
</evidence>
<dbReference type="PANTHER" id="PTHR30319:SF1">
    <property type="entry name" value="TRANSCRIPTIONAL REPRESSOR PAAX"/>
    <property type="match status" value="1"/>
</dbReference>
<dbReference type="PANTHER" id="PTHR30319">
    <property type="entry name" value="PHENYLACETIC ACID REGULATOR-RELATED TRANSCRIPTIONAL REPRESSOR"/>
    <property type="match status" value="1"/>
</dbReference>